<protein>
    <submittedName>
        <fullName evidence="2">Acetylpolyamine amidohydrolase</fullName>
    </submittedName>
</protein>
<feature type="non-terminal residue" evidence="2">
    <location>
        <position position="346"/>
    </location>
</feature>
<dbReference type="Gene3D" id="3.40.800.20">
    <property type="entry name" value="Histone deacetylase domain"/>
    <property type="match status" value="1"/>
</dbReference>
<dbReference type="AlphaFoldDB" id="A0A8J6NFM2"/>
<dbReference type="InterPro" id="IPR037138">
    <property type="entry name" value="His_deacetylse_dom_sf"/>
</dbReference>
<evidence type="ECO:0000313" key="2">
    <source>
        <dbReference type="EMBL" id="MBC8318971.1"/>
    </source>
</evidence>
<dbReference type="GO" id="GO:0016747">
    <property type="term" value="F:acyltransferase activity, transferring groups other than amino-acyl groups"/>
    <property type="evidence" value="ECO:0007669"/>
    <property type="project" value="InterPro"/>
</dbReference>
<evidence type="ECO:0000259" key="1">
    <source>
        <dbReference type="PROSITE" id="PS51186"/>
    </source>
</evidence>
<comment type="caution">
    <text evidence="2">The sequence shown here is derived from an EMBL/GenBank/DDBJ whole genome shotgun (WGS) entry which is preliminary data.</text>
</comment>
<dbReference type="InterPro" id="IPR000182">
    <property type="entry name" value="GNAT_dom"/>
</dbReference>
<reference evidence="2 3" key="1">
    <citation type="submission" date="2020-08" db="EMBL/GenBank/DDBJ databases">
        <title>Bridging the membrane lipid divide: bacteria of the FCB group superphylum have the potential to synthesize archaeal ether lipids.</title>
        <authorList>
            <person name="Villanueva L."/>
            <person name="Von Meijenfeldt F.A.B."/>
            <person name="Westbye A.B."/>
            <person name="Yadav S."/>
            <person name="Hopmans E.C."/>
            <person name="Dutilh B.E."/>
            <person name="Sinninghe Damste J.S."/>
        </authorList>
    </citation>
    <scope>NUCLEOTIDE SEQUENCE [LARGE SCALE GENOMIC DNA]</scope>
    <source>
        <strain evidence="2">NIOZ-UU47</strain>
    </source>
</reference>
<dbReference type="SUPFAM" id="SSF52768">
    <property type="entry name" value="Arginase/deacetylase"/>
    <property type="match status" value="1"/>
</dbReference>
<proteinExistence type="predicted"/>
<gene>
    <name evidence="2" type="ORF">H8E41_13810</name>
</gene>
<organism evidence="2 3">
    <name type="scientific">Candidatus Desulfobia pelagia</name>
    <dbReference type="NCBI Taxonomy" id="2841692"/>
    <lineage>
        <taxon>Bacteria</taxon>
        <taxon>Pseudomonadati</taxon>
        <taxon>Thermodesulfobacteriota</taxon>
        <taxon>Desulfobulbia</taxon>
        <taxon>Desulfobulbales</taxon>
        <taxon>Desulfobulbaceae</taxon>
        <taxon>Candidatus Desulfobia</taxon>
    </lineage>
</organism>
<name>A0A8J6NFM2_9BACT</name>
<accession>A0A8J6NFM2</accession>
<dbReference type="InterPro" id="IPR016181">
    <property type="entry name" value="Acyl_CoA_acyltransferase"/>
</dbReference>
<feature type="domain" description="N-acetyltransferase" evidence="1">
    <location>
        <begin position="9"/>
        <end position="170"/>
    </location>
</feature>
<dbReference type="Proteomes" id="UP000614424">
    <property type="component" value="Unassembled WGS sequence"/>
</dbReference>
<dbReference type="EMBL" id="JACNJZ010000206">
    <property type="protein sequence ID" value="MBC8318971.1"/>
    <property type="molecule type" value="Genomic_DNA"/>
</dbReference>
<evidence type="ECO:0000313" key="3">
    <source>
        <dbReference type="Proteomes" id="UP000614424"/>
    </source>
</evidence>
<dbReference type="InterPro" id="IPR023696">
    <property type="entry name" value="Ureohydrolase_dom_sf"/>
</dbReference>
<dbReference type="SUPFAM" id="SSF55729">
    <property type="entry name" value="Acyl-CoA N-acyltransferases (Nat)"/>
    <property type="match status" value="1"/>
</dbReference>
<dbReference type="PROSITE" id="PS51186">
    <property type="entry name" value="GNAT"/>
    <property type="match status" value="1"/>
</dbReference>
<dbReference type="Gene3D" id="3.40.630.30">
    <property type="match status" value="1"/>
</dbReference>
<sequence>MFRIRRVYDNTLPIDSDAIAQVQEILSKQFSALSSKDIESLPAKLLNPLKYQFRTLLFVADGQRHKVKGFALVNYAPDLNFSYLDFLSVQPTKNAGGIGGALYERVRDEAKNLKVCGIFMECLPDDVILCEDKETLKQNKARLRFYERYGAVPIVNTNYATSLKEMEDCPPYLIYDQIGEKKPPSMEAARNIVRAILVRKYGKACPPGYIDMVVESFKDDPIQLRTFRYIKTDPVEVKTVYSLEKRIALVINDKHDIHHVNERGYVEAPVRIRSILKGIEQIDFFEKTPARHFQDHYIKQVHDSKFVDYLKRVCANVEPGKSVYPYVFPIRNATRPPKELPIRAGY</sequence>